<keyword evidence="2" id="KW-1185">Reference proteome</keyword>
<dbReference type="AlphaFoldDB" id="A0A9N9L217"/>
<evidence type="ECO:0000313" key="2">
    <source>
        <dbReference type="Proteomes" id="UP000696280"/>
    </source>
</evidence>
<comment type="caution">
    <text evidence="1">The sequence shown here is derived from an EMBL/GenBank/DDBJ whole genome shotgun (WGS) entry which is preliminary data.</text>
</comment>
<reference evidence="1" key="1">
    <citation type="submission" date="2021-07" db="EMBL/GenBank/DDBJ databases">
        <authorList>
            <person name="Durling M."/>
        </authorList>
    </citation>
    <scope>NUCLEOTIDE SEQUENCE</scope>
</reference>
<gene>
    <name evidence="1" type="ORF">HYFRA_00011098</name>
</gene>
<dbReference type="EMBL" id="CAJVRL010000082">
    <property type="protein sequence ID" value="CAG8958421.1"/>
    <property type="molecule type" value="Genomic_DNA"/>
</dbReference>
<organism evidence="1 2">
    <name type="scientific">Hymenoscyphus fraxineus</name>
    <dbReference type="NCBI Taxonomy" id="746836"/>
    <lineage>
        <taxon>Eukaryota</taxon>
        <taxon>Fungi</taxon>
        <taxon>Dikarya</taxon>
        <taxon>Ascomycota</taxon>
        <taxon>Pezizomycotina</taxon>
        <taxon>Leotiomycetes</taxon>
        <taxon>Helotiales</taxon>
        <taxon>Helotiaceae</taxon>
        <taxon>Hymenoscyphus</taxon>
    </lineage>
</organism>
<proteinExistence type="predicted"/>
<evidence type="ECO:0000313" key="1">
    <source>
        <dbReference type="EMBL" id="CAG8958421.1"/>
    </source>
</evidence>
<accession>A0A9N9L217</accession>
<name>A0A9N9L217_9HELO</name>
<dbReference type="Proteomes" id="UP000696280">
    <property type="component" value="Unassembled WGS sequence"/>
</dbReference>
<protein>
    <submittedName>
        <fullName evidence="1">Uncharacterized protein</fullName>
    </submittedName>
</protein>
<sequence length="91" mass="9908">MERKNLMSDQILASFQRFWQRLRPNIRPASPVLEFALVPPALDDAAGEQSSLTDFEPFCGARVEGGGGAWSVAVCEPGYHGAYVVEPARGD</sequence>